<dbReference type="EMBL" id="JASPKZ010005694">
    <property type="protein sequence ID" value="KAJ9588288.1"/>
    <property type="molecule type" value="Genomic_DNA"/>
</dbReference>
<dbReference type="PROSITE" id="PS00107">
    <property type="entry name" value="PROTEIN_KINASE_ATP"/>
    <property type="match status" value="1"/>
</dbReference>
<evidence type="ECO:0000313" key="7">
    <source>
        <dbReference type="Proteomes" id="UP001233999"/>
    </source>
</evidence>
<sequence>MASWSRESAIQYPSHVSIFRGASPFARLAEPYMMKELVLAHPGPTYSLETNTDVFQVTPKGGIVYVTNSSMTLPSQANTLNVSIKVTMPDGSFERVTVRVDIVDQTDDVGNCSNWWTKKEVQHWNMCANFERPKDCEKHCGMGAGRATPQGEGMARGVTCVWRGQRNPPPVENLTVNYSTCTHDSISCPDFFCDPLEQIGRHICLQDCTVMKLVVGGNHNPNGVGIMSAGTKAVCTCDVHGTCTCAPPNKGGDKKSKTRAAGKQHPVATVLNTTTTTVLRDPHVSTEIASREASCGAECLVGIFVASLFLFCSIAGIIYFRYSASGKARRDRKFVGSVASLSGVQSDYIDRTLQSVDTHNLTHDPAAPLASPDPRTVPDPKWEFPRSRLIIEQTLGEGEFGRVLRARALDIGGISGCTTVAVKTLKENANTGELNDLLSEYQLLKEVTHPNVIRLLGACTTPGAPVYLIIEFAEYGSLRYGTHSHVINIINFELSAEKQTLGSLNNLFIEILAARNVLLAANKICKISDFGLTRDVYEDDAYLKRSKGRVPVKWMALESLADHMYTSKSDVWSFGVLMWELVTLGASPYPGVAVHNLFHLLKAGYRMEKPDNCSIQLYNIMRSCWYEHPQDRPPFKELTATFERMLEDGVEYLDLNPRIVHNRTYFTSPQDLLAPFGVNSYGVLECDIQLSQRDRQKSCSSRCDSSGDDSHLQVTPEDEQRLLSNQGLELSISSAAISKHLYQNELSNHNEQSEEIAKPHNPYLTPIHNNSTVSETSKQSRPQSYLNMDGNLTSPDNDTQQDLLFFSVENTPQFTMTD</sequence>
<keyword evidence="4" id="KW-0812">Transmembrane</keyword>
<dbReference type="PRINTS" id="PR00109">
    <property type="entry name" value="TYRKINASE"/>
</dbReference>
<keyword evidence="2" id="KW-0547">Nucleotide-binding</keyword>
<dbReference type="PANTHER" id="PTHR24416">
    <property type="entry name" value="TYROSINE-PROTEIN KINASE RECEPTOR"/>
    <property type="match status" value="1"/>
</dbReference>
<evidence type="ECO:0000259" key="5">
    <source>
        <dbReference type="PROSITE" id="PS50011"/>
    </source>
</evidence>
<dbReference type="GO" id="GO:0004714">
    <property type="term" value="F:transmembrane receptor protein tyrosine kinase activity"/>
    <property type="evidence" value="ECO:0007669"/>
    <property type="project" value="TreeGrafter"/>
</dbReference>
<evidence type="ECO:0000256" key="4">
    <source>
        <dbReference type="SAM" id="Phobius"/>
    </source>
</evidence>
<protein>
    <recommendedName>
        <fullName evidence="5">Protein kinase domain-containing protein</fullName>
    </recommendedName>
</protein>
<evidence type="ECO:0000313" key="6">
    <source>
        <dbReference type="EMBL" id="KAJ9588288.1"/>
    </source>
</evidence>
<feature type="region of interest" description="Disordered" evidence="3">
    <location>
        <begin position="747"/>
        <end position="799"/>
    </location>
</feature>
<gene>
    <name evidence="6" type="ORF">L9F63_018340</name>
</gene>
<evidence type="ECO:0000256" key="1">
    <source>
        <dbReference type="ARBA" id="ARBA00004167"/>
    </source>
</evidence>
<reference evidence="6" key="2">
    <citation type="submission" date="2023-05" db="EMBL/GenBank/DDBJ databases">
        <authorList>
            <person name="Fouks B."/>
        </authorList>
    </citation>
    <scope>NUCLEOTIDE SEQUENCE</scope>
    <source>
        <strain evidence="6">Stay&amp;Tobe</strain>
        <tissue evidence="6">Testes</tissue>
    </source>
</reference>
<dbReference type="GO" id="GO:0043235">
    <property type="term" value="C:receptor complex"/>
    <property type="evidence" value="ECO:0007669"/>
    <property type="project" value="TreeGrafter"/>
</dbReference>
<feature type="domain" description="Protein kinase" evidence="5">
    <location>
        <begin position="389"/>
        <end position="646"/>
    </location>
</feature>
<proteinExistence type="predicted"/>
<comment type="caution">
    <text evidence="6">The sequence shown here is derived from an EMBL/GenBank/DDBJ whole genome shotgun (WGS) entry which is preliminary data.</text>
</comment>
<reference evidence="6" key="1">
    <citation type="journal article" date="2023" name="IScience">
        <title>Live-bearing cockroach genome reveals convergent evolutionary mechanisms linked to viviparity in insects and beyond.</title>
        <authorList>
            <person name="Fouks B."/>
            <person name="Harrison M.C."/>
            <person name="Mikhailova A.A."/>
            <person name="Marchal E."/>
            <person name="English S."/>
            <person name="Carruthers M."/>
            <person name="Jennings E.C."/>
            <person name="Chiamaka E.L."/>
            <person name="Frigard R.A."/>
            <person name="Pippel M."/>
            <person name="Attardo G.M."/>
            <person name="Benoit J.B."/>
            <person name="Bornberg-Bauer E."/>
            <person name="Tobe S.S."/>
        </authorList>
    </citation>
    <scope>NUCLEOTIDE SEQUENCE</scope>
    <source>
        <strain evidence="6">Stay&amp;Tobe</strain>
    </source>
</reference>
<keyword evidence="4" id="KW-0472">Membrane</keyword>
<name>A0AAD7ZX29_DIPPU</name>
<evidence type="ECO:0000256" key="2">
    <source>
        <dbReference type="PROSITE-ProRule" id="PRU10141"/>
    </source>
</evidence>
<dbReference type="GO" id="GO:0005524">
    <property type="term" value="F:ATP binding"/>
    <property type="evidence" value="ECO:0007669"/>
    <property type="project" value="UniProtKB-UniRule"/>
</dbReference>
<comment type="subcellular location">
    <subcellularLocation>
        <location evidence="1">Membrane</location>
        <topology evidence="1">Single-pass membrane protein</topology>
    </subcellularLocation>
</comment>
<dbReference type="Proteomes" id="UP001233999">
    <property type="component" value="Unassembled WGS sequence"/>
</dbReference>
<dbReference type="InterPro" id="IPR055162">
    <property type="entry name" value="RET_CRD"/>
</dbReference>
<dbReference type="InterPro" id="IPR050122">
    <property type="entry name" value="RTK"/>
</dbReference>
<keyword evidence="4" id="KW-1133">Transmembrane helix</keyword>
<dbReference type="Pfam" id="PF07714">
    <property type="entry name" value="PK_Tyr_Ser-Thr"/>
    <property type="match status" value="1"/>
</dbReference>
<dbReference type="GO" id="GO:0007169">
    <property type="term" value="P:cell surface receptor protein tyrosine kinase signaling pathway"/>
    <property type="evidence" value="ECO:0007669"/>
    <property type="project" value="TreeGrafter"/>
</dbReference>
<dbReference type="InterPro" id="IPR000719">
    <property type="entry name" value="Prot_kinase_dom"/>
</dbReference>
<feature type="non-terminal residue" evidence="6">
    <location>
        <position position="818"/>
    </location>
</feature>
<feature type="binding site" evidence="2">
    <location>
        <position position="423"/>
    </location>
    <ligand>
        <name>ATP</name>
        <dbReference type="ChEBI" id="CHEBI:30616"/>
    </ligand>
</feature>
<dbReference type="PANTHER" id="PTHR24416:SF617">
    <property type="entry name" value="RET ONCOGENE, ISOFORM A"/>
    <property type="match status" value="1"/>
</dbReference>
<dbReference type="InterPro" id="IPR017441">
    <property type="entry name" value="Protein_kinase_ATP_BS"/>
</dbReference>
<dbReference type="InterPro" id="IPR011009">
    <property type="entry name" value="Kinase-like_dom_sf"/>
</dbReference>
<keyword evidence="7" id="KW-1185">Reference proteome</keyword>
<organism evidence="6 7">
    <name type="scientific">Diploptera punctata</name>
    <name type="common">Pacific beetle cockroach</name>
    <dbReference type="NCBI Taxonomy" id="6984"/>
    <lineage>
        <taxon>Eukaryota</taxon>
        <taxon>Metazoa</taxon>
        <taxon>Ecdysozoa</taxon>
        <taxon>Arthropoda</taxon>
        <taxon>Hexapoda</taxon>
        <taxon>Insecta</taxon>
        <taxon>Pterygota</taxon>
        <taxon>Neoptera</taxon>
        <taxon>Polyneoptera</taxon>
        <taxon>Dictyoptera</taxon>
        <taxon>Blattodea</taxon>
        <taxon>Blaberoidea</taxon>
        <taxon>Blaberidae</taxon>
        <taxon>Diplopterinae</taxon>
        <taxon>Diploptera</taxon>
    </lineage>
</organism>
<dbReference type="Gene3D" id="1.10.510.10">
    <property type="entry name" value="Transferase(Phosphotransferase) domain 1"/>
    <property type="match status" value="1"/>
</dbReference>
<dbReference type="PROSITE" id="PS50011">
    <property type="entry name" value="PROTEIN_KINASE_DOM"/>
    <property type="match status" value="1"/>
</dbReference>
<keyword evidence="2" id="KW-0067">ATP-binding</keyword>
<feature type="transmembrane region" description="Helical" evidence="4">
    <location>
        <begin position="300"/>
        <end position="322"/>
    </location>
</feature>
<dbReference type="InterPro" id="IPR001245">
    <property type="entry name" value="Ser-Thr/Tyr_kinase_cat_dom"/>
</dbReference>
<accession>A0AAD7ZX29</accession>
<evidence type="ECO:0000256" key="3">
    <source>
        <dbReference type="SAM" id="MobiDB-lite"/>
    </source>
</evidence>
<dbReference type="SUPFAM" id="SSF56112">
    <property type="entry name" value="Protein kinase-like (PK-like)"/>
    <property type="match status" value="1"/>
</dbReference>
<dbReference type="Gene3D" id="3.30.200.20">
    <property type="entry name" value="Phosphorylase Kinase, domain 1"/>
    <property type="match status" value="1"/>
</dbReference>
<dbReference type="GO" id="GO:0005886">
    <property type="term" value="C:plasma membrane"/>
    <property type="evidence" value="ECO:0007669"/>
    <property type="project" value="TreeGrafter"/>
</dbReference>
<dbReference type="Pfam" id="PF22540">
    <property type="entry name" value="RET_CRD"/>
    <property type="match status" value="1"/>
</dbReference>
<dbReference type="FunFam" id="1.10.510.10:FF:000986">
    <property type="entry name" value="Protein tyrosine kinase 2aa"/>
    <property type="match status" value="1"/>
</dbReference>
<dbReference type="AlphaFoldDB" id="A0AAD7ZX29"/>
<feature type="compositionally biased region" description="Polar residues" evidence="3">
    <location>
        <begin position="767"/>
        <end position="799"/>
    </location>
</feature>